<evidence type="ECO:0000259" key="2">
    <source>
        <dbReference type="PROSITE" id="PS50053"/>
    </source>
</evidence>
<feature type="region of interest" description="Disordered" evidence="1">
    <location>
        <begin position="148"/>
        <end position="267"/>
    </location>
</feature>
<dbReference type="Pfam" id="PF11976">
    <property type="entry name" value="Rad60-SLD"/>
    <property type="match status" value="1"/>
</dbReference>
<dbReference type="InterPro" id="IPR000626">
    <property type="entry name" value="Ubiquitin-like_dom"/>
</dbReference>
<feature type="region of interest" description="Disordered" evidence="1">
    <location>
        <begin position="400"/>
        <end position="434"/>
    </location>
</feature>
<proteinExistence type="predicted"/>
<feature type="compositionally biased region" description="Basic and acidic residues" evidence="1">
    <location>
        <begin position="197"/>
        <end position="210"/>
    </location>
</feature>
<gene>
    <name evidence="3" type="ORF">QQX98_004239</name>
</gene>
<dbReference type="InterPro" id="IPR029071">
    <property type="entry name" value="Ubiquitin-like_domsf"/>
</dbReference>
<feature type="compositionally biased region" description="Basic and acidic residues" evidence="1">
    <location>
        <begin position="410"/>
        <end position="419"/>
    </location>
</feature>
<keyword evidence="4" id="KW-1185">Reference proteome</keyword>
<dbReference type="PROSITE" id="PS50053">
    <property type="entry name" value="UBIQUITIN_2"/>
    <property type="match status" value="1"/>
</dbReference>
<dbReference type="SUPFAM" id="SSF54236">
    <property type="entry name" value="Ubiquitin-like"/>
    <property type="match status" value="1"/>
</dbReference>
<feature type="compositionally biased region" description="Polar residues" evidence="1">
    <location>
        <begin position="239"/>
        <end position="248"/>
    </location>
</feature>
<dbReference type="Proteomes" id="UP001498476">
    <property type="component" value="Unassembled WGS sequence"/>
</dbReference>
<evidence type="ECO:0000256" key="1">
    <source>
        <dbReference type="SAM" id="MobiDB-lite"/>
    </source>
</evidence>
<dbReference type="InterPro" id="IPR022617">
    <property type="entry name" value="Rad60/SUMO-like_dom"/>
</dbReference>
<organism evidence="3 4">
    <name type="scientific">Neonectria punicea</name>
    <dbReference type="NCBI Taxonomy" id="979145"/>
    <lineage>
        <taxon>Eukaryota</taxon>
        <taxon>Fungi</taxon>
        <taxon>Dikarya</taxon>
        <taxon>Ascomycota</taxon>
        <taxon>Pezizomycotina</taxon>
        <taxon>Sordariomycetes</taxon>
        <taxon>Hypocreomycetidae</taxon>
        <taxon>Hypocreales</taxon>
        <taxon>Nectriaceae</taxon>
        <taxon>Neonectria</taxon>
    </lineage>
</organism>
<feature type="region of interest" description="Disordered" evidence="1">
    <location>
        <begin position="1"/>
        <end position="133"/>
    </location>
</feature>
<sequence>MADDTMASSPPPKKKLPFKPTALRRSAAKHAPVADSKASDDDGLSLFRRAKEMAPIVAADRERRMKRALKHRELETKTKEERHSSAGEKRPLEEDDEPVFSGEPRSDGIELQATDVESGQPVEEPTTQKGDDRARFVFHVLCCREHPAKKPYSELVTPPPSKRSRLSSVSSKKPSDSIEAAEDVSDASPSTRRFRSRRADPESPVRRPQNDRSFTLSGPPLISIDSDDESEDMNPKIVSLSSRGTSSIEVLDQDSPQPSPPPPEDDEFAEYVRRAEQRARDQALLRSADDGSQAKETTKIFVSSSLPGSHPILVKFLFDKPLRLVRESWIALQDQKGVHIPVDQKDDVILTWRRQKIYNYSTLISLGIRSQADGRLVADSHSADGLTESRTRVHMEAWTPESFQEMEREEETRRRRDAGDLSDEDTAPEEPSAPEVKIKIILKARELEDVKLTVRPETTVETLVTGFRTQRDVPASQEVSLWFDGDRLEEHVTMDEADIDDMDTIEVHIK</sequence>
<comment type="caution">
    <text evidence="3">The sequence shown here is derived from an EMBL/GenBank/DDBJ whole genome shotgun (WGS) entry which is preliminary data.</text>
</comment>
<feature type="compositionally biased region" description="Basic and acidic residues" evidence="1">
    <location>
        <begin position="71"/>
        <end position="92"/>
    </location>
</feature>
<dbReference type="SMART" id="SM00213">
    <property type="entry name" value="UBQ"/>
    <property type="match status" value="1"/>
</dbReference>
<evidence type="ECO:0000313" key="3">
    <source>
        <dbReference type="EMBL" id="KAK7417937.1"/>
    </source>
</evidence>
<name>A0ABR1HAJ4_9HYPO</name>
<dbReference type="EMBL" id="JAZAVJ010000052">
    <property type="protein sequence ID" value="KAK7417937.1"/>
    <property type="molecule type" value="Genomic_DNA"/>
</dbReference>
<dbReference type="Gene3D" id="3.10.20.90">
    <property type="entry name" value="Phosphatidylinositol 3-kinase Catalytic Subunit, Chain A, domain 1"/>
    <property type="match status" value="1"/>
</dbReference>
<protein>
    <recommendedName>
        <fullName evidence="2">Ubiquitin-like domain-containing protein</fullName>
    </recommendedName>
</protein>
<reference evidence="3 4" key="1">
    <citation type="journal article" date="2025" name="Microbiol. Resour. Announc.">
        <title>Draft genome sequences for Neonectria magnoliae and Neonectria punicea, canker pathogens of Liriodendron tulipifera and Acer saccharum in West Virginia.</title>
        <authorList>
            <person name="Petronek H.M."/>
            <person name="Kasson M.T."/>
            <person name="Metheny A.M."/>
            <person name="Stauder C.M."/>
            <person name="Lovett B."/>
            <person name="Lynch S.C."/>
            <person name="Garnas J.R."/>
            <person name="Kasson L.R."/>
            <person name="Stajich J.E."/>
        </authorList>
    </citation>
    <scope>NUCLEOTIDE SEQUENCE [LARGE SCALE GENOMIC DNA]</scope>
    <source>
        <strain evidence="3 4">NRRL 64653</strain>
    </source>
</reference>
<evidence type="ECO:0000313" key="4">
    <source>
        <dbReference type="Proteomes" id="UP001498476"/>
    </source>
</evidence>
<feature type="domain" description="Ubiquitin-like" evidence="2">
    <location>
        <begin position="438"/>
        <end position="510"/>
    </location>
</feature>
<accession>A0ABR1HAJ4</accession>